<reference evidence="1" key="2">
    <citation type="submission" date="2017-10" db="EMBL/GenBank/DDBJ databases">
        <title>Ladona fulva Genome sequencing and assembly.</title>
        <authorList>
            <person name="Murali S."/>
            <person name="Richards S."/>
            <person name="Bandaranaike D."/>
            <person name="Bellair M."/>
            <person name="Blankenburg K."/>
            <person name="Chao H."/>
            <person name="Dinh H."/>
            <person name="Doddapaneni H."/>
            <person name="Dugan-Rocha S."/>
            <person name="Elkadiri S."/>
            <person name="Gnanaolivu R."/>
            <person name="Hernandez B."/>
            <person name="Skinner E."/>
            <person name="Javaid M."/>
            <person name="Lee S."/>
            <person name="Li M."/>
            <person name="Ming W."/>
            <person name="Munidasa M."/>
            <person name="Muniz J."/>
            <person name="Nguyen L."/>
            <person name="Hughes D."/>
            <person name="Osuji N."/>
            <person name="Pu L.-L."/>
            <person name="Puazo M."/>
            <person name="Qu C."/>
            <person name="Quiroz J."/>
            <person name="Raj R."/>
            <person name="Weissenberger G."/>
            <person name="Xin Y."/>
            <person name="Zou X."/>
            <person name="Han Y."/>
            <person name="Worley K."/>
            <person name="Muzny D."/>
            <person name="Gibbs R."/>
        </authorList>
    </citation>
    <scope>NUCLEOTIDE SEQUENCE</scope>
    <source>
        <strain evidence="1">Sampled in the wild</strain>
    </source>
</reference>
<gene>
    <name evidence="1" type="ORF">J437_LFUL008773</name>
</gene>
<dbReference type="AlphaFoldDB" id="A0A8K0NVW6"/>
<keyword evidence="2" id="KW-1185">Reference proteome</keyword>
<comment type="caution">
    <text evidence="1">The sequence shown here is derived from an EMBL/GenBank/DDBJ whole genome shotgun (WGS) entry which is preliminary data.</text>
</comment>
<evidence type="ECO:0000313" key="2">
    <source>
        <dbReference type="Proteomes" id="UP000792457"/>
    </source>
</evidence>
<protein>
    <submittedName>
        <fullName evidence="1">Uncharacterized protein</fullName>
    </submittedName>
</protein>
<dbReference type="EMBL" id="KZ308283">
    <property type="protein sequence ID" value="KAG8226475.1"/>
    <property type="molecule type" value="Genomic_DNA"/>
</dbReference>
<accession>A0A8K0NVW6</accession>
<sequence>MSTMMNEENSQRTDAKLDANGIIFNKSDESFMTTGKSSSKKNFEETPEFSKTKAEILMEFKGENITQPIRERCRLMWQQIYQDPYLHRIFGSPKDVSVDNQCSNIVLEQTEKSKAAVESTDRKQVQHWANGRLRLWLSRLGVLKSQVASGQEPVASNHLPNDVQSVCDILETMRKIKLPPDQNFIDKHFSVPESDNLKPEDPAEIYDSINTFEKKLENVDDKPQFHLVKPVDIPGKSLGSIEELSQGKEVVA</sequence>
<organism evidence="1 2">
    <name type="scientific">Ladona fulva</name>
    <name type="common">Scarce chaser dragonfly</name>
    <name type="synonym">Libellula fulva</name>
    <dbReference type="NCBI Taxonomy" id="123851"/>
    <lineage>
        <taxon>Eukaryota</taxon>
        <taxon>Metazoa</taxon>
        <taxon>Ecdysozoa</taxon>
        <taxon>Arthropoda</taxon>
        <taxon>Hexapoda</taxon>
        <taxon>Insecta</taxon>
        <taxon>Pterygota</taxon>
        <taxon>Palaeoptera</taxon>
        <taxon>Odonata</taxon>
        <taxon>Epiprocta</taxon>
        <taxon>Anisoptera</taxon>
        <taxon>Libelluloidea</taxon>
        <taxon>Libellulidae</taxon>
        <taxon>Ladona</taxon>
    </lineage>
</organism>
<dbReference type="Proteomes" id="UP000792457">
    <property type="component" value="Unassembled WGS sequence"/>
</dbReference>
<reference evidence="1" key="1">
    <citation type="submission" date="2013-04" db="EMBL/GenBank/DDBJ databases">
        <authorList>
            <person name="Qu J."/>
            <person name="Murali S.C."/>
            <person name="Bandaranaike D."/>
            <person name="Bellair M."/>
            <person name="Blankenburg K."/>
            <person name="Chao H."/>
            <person name="Dinh H."/>
            <person name="Doddapaneni H."/>
            <person name="Downs B."/>
            <person name="Dugan-Rocha S."/>
            <person name="Elkadiri S."/>
            <person name="Gnanaolivu R.D."/>
            <person name="Hernandez B."/>
            <person name="Javaid M."/>
            <person name="Jayaseelan J.C."/>
            <person name="Lee S."/>
            <person name="Li M."/>
            <person name="Ming W."/>
            <person name="Munidasa M."/>
            <person name="Muniz J."/>
            <person name="Nguyen L."/>
            <person name="Ongeri F."/>
            <person name="Osuji N."/>
            <person name="Pu L.-L."/>
            <person name="Puazo M."/>
            <person name="Qu C."/>
            <person name="Quiroz J."/>
            <person name="Raj R."/>
            <person name="Weissenberger G."/>
            <person name="Xin Y."/>
            <person name="Zou X."/>
            <person name="Han Y."/>
            <person name="Richards S."/>
            <person name="Worley K."/>
            <person name="Muzny D."/>
            <person name="Gibbs R."/>
        </authorList>
    </citation>
    <scope>NUCLEOTIDE SEQUENCE</scope>
    <source>
        <strain evidence="1">Sampled in the wild</strain>
    </source>
</reference>
<name>A0A8K0NVW6_LADFU</name>
<evidence type="ECO:0000313" key="1">
    <source>
        <dbReference type="EMBL" id="KAG8226475.1"/>
    </source>
</evidence>
<proteinExistence type="predicted"/>